<comment type="caution">
    <text evidence="1">The sequence shown here is derived from an EMBL/GenBank/DDBJ whole genome shotgun (WGS) entry which is preliminary data.</text>
</comment>
<organism evidence="1 2">
    <name type="scientific">Persea americana</name>
    <name type="common">Avocado</name>
    <dbReference type="NCBI Taxonomy" id="3435"/>
    <lineage>
        <taxon>Eukaryota</taxon>
        <taxon>Viridiplantae</taxon>
        <taxon>Streptophyta</taxon>
        <taxon>Embryophyta</taxon>
        <taxon>Tracheophyta</taxon>
        <taxon>Spermatophyta</taxon>
        <taxon>Magnoliopsida</taxon>
        <taxon>Magnoliidae</taxon>
        <taxon>Laurales</taxon>
        <taxon>Lauraceae</taxon>
        <taxon>Persea</taxon>
    </lineage>
</organism>
<sequence>MGNKTQGSSSKCLFFFFSGSLSLNLLLLYLSFGRQSDRLTWTRTAALEAEAVASLSCSGHGRAFLDGIGFGSSQGEPACECYGCYGGSDCSELLPDCPADADSGDPLFLEPFWMQRAESSAVMVSGWHRMSYQITKGTMLSIELEKHIRKLHSVIGNANETGKFILFGVGSTQLLNAAVHALSYKTLSPAYVVATAPYYGAYETQTKLFNSEDYEWAGDTFQWKNTSDSSLNFVEFVTSPNNPDGLPRHPVIQGPFAKAIHDHAYYWPHFTAIPSMVDEEIMLFTLSKITGHAGTRFGWALIKDEEVYNRMLKYTATNTIGFSHESQLRALKLLKVVLQRGGRDMFQFGYTTLSDRWRKLSTSLSLSKRFSLQKIAPQYCNFFQRIREPSPGYAWLKCEMEEDEDCERVLSGAGIIGRAANVIPRARMILRAKLQFSVASL</sequence>
<proteinExistence type="predicted"/>
<dbReference type="EMBL" id="CM056811">
    <property type="protein sequence ID" value="KAJ8637766.1"/>
    <property type="molecule type" value="Genomic_DNA"/>
</dbReference>
<protein>
    <submittedName>
        <fullName evidence="1">Uncharacterized protein</fullName>
    </submittedName>
</protein>
<keyword evidence="2" id="KW-1185">Reference proteome</keyword>
<reference evidence="1 2" key="1">
    <citation type="journal article" date="2022" name="Hortic Res">
        <title>A haplotype resolved chromosomal level avocado genome allows analysis of novel avocado genes.</title>
        <authorList>
            <person name="Nath O."/>
            <person name="Fletcher S.J."/>
            <person name="Hayward A."/>
            <person name="Shaw L.M."/>
            <person name="Masouleh A.K."/>
            <person name="Furtado A."/>
            <person name="Henry R.J."/>
            <person name="Mitter N."/>
        </authorList>
    </citation>
    <scope>NUCLEOTIDE SEQUENCE [LARGE SCALE GENOMIC DNA]</scope>
    <source>
        <strain evidence="2">cv. Hass</strain>
    </source>
</reference>
<gene>
    <name evidence="1" type="ORF">MRB53_012033</name>
</gene>
<dbReference type="Proteomes" id="UP001234297">
    <property type="component" value="Chromosome 3"/>
</dbReference>
<evidence type="ECO:0000313" key="2">
    <source>
        <dbReference type="Proteomes" id="UP001234297"/>
    </source>
</evidence>
<accession>A0ACC2LW74</accession>
<evidence type="ECO:0000313" key="1">
    <source>
        <dbReference type="EMBL" id="KAJ8637766.1"/>
    </source>
</evidence>
<name>A0ACC2LW74_PERAE</name>